<dbReference type="EMBL" id="BARU01046730">
    <property type="protein sequence ID" value="GAH92984.1"/>
    <property type="molecule type" value="Genomic_DNA"/>
</dbReference>
<reference evidence="1" key="1">
    <citation type="journal article" date="2014" name="Front. Microbiol.">
        <title>High frequency of phylogenetically diverse reductive dehalogenase-homologous genes in deep subseafloor sedimentary metagenomes.</title>
        <authorList>
            <person name="Kawai M."/>
            <person name="Futagami T."/>
            <person name="Toyoda A."/>
            <person name="Takaki Y."/>
            <person name="Nishi S."/>
            <person name="Hori S."/>
            <person name="Arai W."/>
            <person name="Tsubouchi T."/>
            <person name="Morono Y."/>
            <person name="Uchiyama I."/>
            <person name="Ito T."/>
            <person name="Fujiyama A."/>
            <person name="Inagaki F."/>
            <person name="Takami H."/>
        </authorList>
    </citation>
    <scope>NUCLEOTIDE SEQUENCE</scope>
    <source>
        <strain evidence="1">Expedition CK06-06</strain>
    </source>
</reference>
<comment type="caution">
    <text evidence="1">The sequence shown here is derived from an EMBL/GenBank/DDBJ whole genome shotgun (WGS) entry which is preliminary data.</text>
</comment>
<accession>X1KS68</accession>
<organism evidence="1">
    <name type="scientific">marine sediment metagenome</name>
    <dbReference type="NCBI Taxonomy" id="412755"/>
    <lineage>
        <taxon>unclassified sequences</taxon>
        <taxon>metagenomes</taxon>
        <taxon>ecological metagenomes</taxon>
    </lineage>
</organism>
<protein>
    <submittedName>
        <fullName evidence="1">Uncharacterized protein</fullName>
    </submittedName>
</protein>
<feature type="non-terminal residue" evidence="1">
    <location>
        <position position="46"/>
    </location>
</feature>
<gene>
    <name evidence="1" type="ORF">S03H2_70353</name>
</gene>
<sequence length="46" mass="5046">MGESRAMVPKSEIFLMMDVMDQQQIVAAATGDVIEDLVYKVKGKTA</sequence>
<evidence type="ECO:0000313" key="1">
    <source>
        <dbReference type="EMBL" id="GAH92984.1"/>
    </source>
</evidence>
<dbReference type="AlphaFoldDB" id="X1KS68"/>
<name>X1KS68_9ZZZZ</name>
<proteinExistence type="predicted"/>